<dbReference type="EMBL" id="JAQQBS010001424">
    <property type="protein sequence ID" value="KAK0158277.1"/>
    <property type="molecule type" value="Genomic_DNA"/>
</dbReference>
<evidence type="ECO:0008006" key="4">
    <source>
        <dbReference type="Google" id="ProtNLM"/>
    </source>
</evidence>
<dbReference type="Proteomes" id="UP001168990">
    <property type="component" value="Unassembled WGS sequence"/>
</dbReference>
<reference evidence="2" key="2">
    <citation type="submission" date="2023-03" db="EMBL/GenBank/DDBJ databases">
        <authorList>
            <person name="Inwood S.N."/>
            <person name="Skelly J.G."/>
            <person name="Guhlin J."/>
            <person name="Harrop T.W.R."/>
            <person name="Goldson S.G."/>
            <person name="Dearden P.K."/>
        </authorList>
    </citation>
    <scope>NUCLEOTIDE SEQUENCE</scope>
    <source>
        <strain evidence="2">Irish</strain>
        <tissue evidence="2">Whole body</tissue>
    </source>
</reference>
<dbReference type="AlphaFoldDB" id="A0AA39C5R3"/>
<name>A0AA39C5R3_9HYME</name>
<keyword evidence="3" id="KW-1185">Reference proteome</keyword>
<protein>
    <recommendedName>
        <fullName evidence="4">Small lysine-rich protein 1</fullName>
    </recommendedName>
</protein>
<dbReference type="PANTHER" id="PTHR37932:SF1">
    <property type="entry name" value="SMALL LYSINE-RICH PROTEIN 1"/>
    <property type="match status" value="1"/>
</dbReference>
<reference evidence="2" key="1">
    <citation type="journal article" date="2023" name="bioRxiv">
        <title>Scaffold-level genome assemblies of two parasitoid biocontrol wasps reveal the parthenogenesis mechanism and an associated novel virus.</title>
        <authorList>
            <person name="Inwood S."/>
            <person name="Skelly J."/>
            <person name="Guhlin J."/>
            <person name="Harrop T."/>
            <person name="Goldson S."/>
            <person name="Dearden P."/>
        </authorList>
    </citation>
    <scope>NUCLEOTIDE SEQUENCE</scope>
    <source>
        <strain evidence="2">Irish</strain>
        <tissue evidence="2">Whole body</tissue>
    </source>
</reference>
<feature type="compositionally biased region" description="Basic residues" evidence="1">
    <location>
        <begin position="34"/>
        <end position="44"/>
    </location>
</feature>
<dbReference type="InterPro" id="IPR037760">
    <property type="entry name" value="SMKR1"/>
</dbReference>
<gene>
    <name evidence="2" type="ORF">PV328_009301</name>
</gene>
<comment type="caution">
    <text evidence="2">The sequence shown here is derived from an EMBL/GenBank/DDBJ whole genome shotgun (WGS) entry which is preliminary data.</text>
</comment>
<evidence type="ECO:0000313" key="3">
    <source>
        <dbReference type="Proteomes" id="UP001168990"/>
    </source>
</evidence>
<evidence type="ECO:0000256" key="1">
    <source>
        <dbReference type="SAM" id="MobiDB-lite"/>
    </source>
</evidence>
<sequence>MPQGKDKKKNGNGKNKGAKGGGGGGGNNGGKAAKGSKKTKRSGGKSRFAMDIFNEETMENAYYTCHNIMDVLRCRGFPWPEAQKKKKKGKKR</sequence>
<accession>A0AA39C5R3</accession>
<evidence type="ECO:0000313" key="2">
    <source>
        <dbReference type="EMBL" id="KAK0158277.1"/>
    </source>
</evidence>
<feature type="region of interest" description="Disordered" evidence="1">
    <location>
        <begin position="1"/>
        <end position="48"/>
    </location>
</feature>
<feature type="compositionally biased region" description="Gly residues" evidence="1">
    <location>
        <begin position="18"/>
        <end position="29"/>
    </location>
</feature>
<organism evidence="2 3">
    <name type="scientific">Microctonus aethiopoides</name>
    <dbReference type="NCBI Taxonomy" id="144406"/>
    <lineage>
        <taxon>Eukaryota</taxon>
        <taxon>Metazoa</taxon>
        <taxon>Ecdysozoa</taxon>
        <taxon>Arthropoda</taxon>
        <taxon>Hexapoda</taxon>
        <taxon>Insecta</taxon>
        <taxon>Pterygota</taxon>
        <taxon>Neoptera</taxon>
        <taxon>Endopterygota</taxon>
        <taxon>Hymenoptera</taxon>
        <taxon>Apocrita</taxon>
        <taxon>Ichneumonoidea</taxon>
        <taxon>Braconidae</taxon>
        <taxon>Euphorinae</taxon>
        <taxon>Microctonus</taxon>
    </lineage>
</organism>
<feature type="compositionally biased region" description="Basic residues" evidence="1">
    <location>
        <begin position="1"/>
        <end position="11"/>
    </location>
</feature>
<proteinExistence type="predicted"/>
<dbReference type="PANTHER" id="PTHR37932">
    <property type="entry name" value="SMALL LYSINE-RICH PROTEIN 1"/>
    <property type="match status" value="1"/>
</dbReference>